<accession>A0ABR4BWK9</accession>
<keyword evidence="2" id="KW-0539">Nucleus</keyword>
<comment type="caution">
    <text evidence="5">The sequence shown here is derived from an EMBL/GenBank/DDBJ whole genome shotgun (WGS) entry which is preliminary data.</text>
</comment>
<feature type="compositionally biased region" description="Low complexity" evidence="3">
    <location>
        <begin position="218"/>
        <end position="247"/>
    </location>
</feature>
<dbReference type="Pfam" id="PF00172">
    <property type="entry name" value="Zn_clus"/>
    <property type="match status" value="1"/>
</dbReference>
<feature type="compositionally biased region" description="Low complexity" evidence="3">
    <location>
        <begin position="174"/>
        <end position="198"/>
    </location>
</feature>
<evidence type="ECO:0000256" key="3">
    <source>
        <dbReference type="SAM" id="MobiDB-lite"/>
    </source>
</evidence>
<dbReference type="EMBL" id="JAZHXI010000018">
    <property type="protein sequence ID" value="KAL2061459.1"/>
    <property type="molecule type" value="Genomic_DNA"/>
</dbReference>
<proteinExistence type="predicted"/>
<dbReference type="SUPFAM" id="SSF57701">
    <property type="entry name" value="Zn2/Cys6 DNA-binding domain"/>
    <property type="match status" value="1"/>
</dbReference>
<name>A0ABR4BWK9_9HELO</name>
<evidence type="ECO:0000256" key="1">
    <source>
        <dbReference type="ARBA" id="ARBA00004123"/>
    </source>
</evidence>
<evidence type="ECO:0000313" key="6">
    <source>
        <dbReference type="Proteomes" id="UP001595075"/>
    </source>
</evidence>
<dbReference type="PANTHER" id="PTHR37534">
    <property type="entry name" value="TRANSCRIPTIONAL ACTIVATOR PROTEIN UGA3"/>
    <property type="match status" value="1"/>
</dbReference>
<dbReference type="PROSITE" id="PS00463">
    <property type="entry name" value="ZN2_CY6_FUNGAL_1"/>
    <property type="match status" value="1"/>
</dbReference>
<feature type="region of interest" description="Disordered" evidence="3">
    <location>
        <begin position="164"/>
        <end position="251"/>
    </location>
</feature>
<dbReference type="PROSITE" id="PS50048">
    <property type="entry name" value="ZN2_CY6_FUNGAL_2"/>
    <property type="match status" value="1"/>
</dbReference>
<feature type="region of interest" description="Disordered" evidence="3">
    <location>
        <begin position="62"/>
        <end position="118"/>
    </location>
</feature>
<keyword evidence="6" id="KW-1185">Reference proteome</keyword>
<dbReference type="CDD" id="cd00067">
    <property type="entry name" value="GAL4"/>
    <property type="match status" value="1"/>
</dbReference>
<organism evidence="5 6">
    <name type="scientific">Oculimacula yallundae</name>
    <dbReference type="NCBI Taxonomy" id="86028"/>
    <lineage>
        <taxon>Eukaryota</taxon>
        <taxon>Fungi</taxon>
        <taxon>Dikarya</taxon>
        <taxon>Ascomycota</taxon>
        <taxon>Pezizomycotina</taxon>
        <taxon>Leotiomycetes</taxon>
        <taxon>Helotiales</taxon>
        <taxon>Ploettnerulaceae</taxon>
        <taxon>Oculimacula</taxon>
    </lineage>
</organism>
<reference evidence="5 6" key="1">
    <citation type="journal article" date="2024" name="Commun. Biol.">
        <title>Comparative genomic analysis of thermophilic fungi reveals convergent evolutionary adaptations and gene losses.</title>
        <authorList>
            <person name="Steindorff A.S."/>
            <person name="Aguilar-Pontes M.V."/>
            <person name="Robinson A.J."/>
            <person name="Andreopoulos B."/>
            <person name="LaButti K."/>
            <person name="Kuo A."/>
            <person name="Mondo S."/>
            <person name="Riley R."/>
            <person name="Otillar R."/>
            <person name="Haridas S."/>
            <person name="Lipzen A."/>
            <person name="Grimwood J."/>
            <person name="Schmutz J."/>
            <person name="Clum A."/>
            <person name="Reid I.D."/>
            <person name="Moisan M.C."/>
            <person name="Butler G."/>
            <person name="Nguyen T.T.M."/>
            <person name="Dewar K."/>
            <person name="Conant G."/>
            <person name="Drula E."/>
            <person name="Henrissat B."/>
            <person name="Hansel C."/>
            <person name="Singer S."/>
            <person name="Hutchinson M.I."/>
            <person name="de Vries R.P."/>
            <person name="Natvig D.O."/>
            <person name="Powell A.J."/>
            <person name="Tsang A."/>
            <person name="Grigoriev I.V."/>
        </authorList>
    </citation>
    <scope>NUCLEOTIDE SEQUENCE [LARGE SCALE GENOMIC DNA]</scope>
    <source>
        <strain evidence="5 6">CBS 494.80</strain>
    </source>
</reference>
<protein>
    <recommendedName>
        <fullName evidence="4">Zn(2)-C6 fungal-type domain-containing protein</fullName>
    </recommendedName>
</protein>
<evidence type="ECO:0000256" key="2">
    <source>
        <dbReference type="ARBA" id="ARBA00023242"/>
    </source>
</evidence>
<comment type="subcellular location">
    <subcellularLocation>
        <location evidence="1">Nucleus</location>
    </subcellularLocation>
</comment>
<feature type="domain" description="Zn(2)-C6 fungal-type" evidence="4">
    <location>
        <begin position="10"/>
        <end position="38"/>
    </location>
</feature>
<gene>
    <name evidence="5" type="ORF">VTL71DRAFT_6836</name>
</gene>
<dbReference type="InterPro" id="IPR021858">
    <property type="entry name" value="Fun_TF"/>
</dbReference>
<evidence type="ECO:0000259" key="4">
    <source>
        <dbReference type="PROSITE" id="PS50048"/>
    </source>
</evidence>
<dbReference type="SMART" id="SM00066">
    <property type="entry name" value="GAL4"/>
    <property type="match status" value="1"/>
</dbReference>
<dbReference type="Proteomes" id="UP001595075">
    <property type="component" value="Unassembled WGS sequence"/>
</dbReference>
<dbReference type="Pfam" id="PF11951">
    <property type="entry name" value="Fungal_trans_2"/>
    <property type="match status" value="1"/>
</dbReference>
<feature type="compositionally biased region" description="Polar residues" evidence="3">
    <location>
        <begin position="70"/>
        <end position="83"/>
    </location>
</feature>
<sequence>MAKRLRSSTGCWTCRLRRKKCDETRPVCDRCSRLQLTCEGYIDRPYWMDGGVLEKIRAEQTKQEVRNRKGITSSKDLTYSQDAPANGELAIPSSARKDSDASVRDSTGQTHPDFEMSGPVALDSMGLNSESVFDLWPPEDHQNWNIFSYPCEQDLNLLFGTASTSSGADHQFPSSTSLPLITSTSTTLSTTSNSSTSLHYRRPSSSRSAPRDITGPLSRSPSSVPSVVIYPSSSSTSSSGGESGSSQSKEHCVVQTNVKEAGLLLWYLDNAHTLLPPFCWPMPSDRAWQYVLIMRTKASFWATLSLSAYSQGQDGSTYYDLGLFQVKKSLQTSDQTSGNALDRCFSLMQFVILEILRGQTDACKKYLRAAMNIFSGLRLKQRDSPTSATTSPAECLEKSADIAALEFISTCLRFCDIMVSCSLRVSPIAIDFKWDVINTHKCHDSSCNHVWRENILSSFAQVCALDLWKRGATDAGQLSVVDLVNRATTIESSLKNCQNFVQPDRNGIEKCDNPLPVAMQENLRHVAGIFTSSMLVYLHVIIAGANRWLPDVANHVRATIDLFRKIPSSQLLSHLAWPLCLVGCLAEGDDRAFIMAVAEVASGQDNVHCSRKVTRIIKQCWWAADSGDVVDPDWTLSMSSLGHEVILL</sequence>
<dbReference type="InterPro" id="IPR036864">
    <property type="entry name" value="Zn2-C6_fun-type_DNA-bd_sf"/>
</dbReference>
<evidence type="ECO:0000313" key="5">
    <source>
        <dbReference type="EMBL" id="KAL2061459.1"/>
    </source>
</evidence>
<dbReference type="Gene3D" id="4.10.240.10">
    <property type="entry name" value="Zn(2)-C6 fungal-type DNA-binding domain"/>
    <property type="match status" value="1"/>
</dbReference>
<dbReference type="PANTHER" id="PTHR37534:SF26">
    <property type="entry name" value="TRANSCRIPTION FACTOR, PUTATIVE-RELATED"/>
    <property type="match status" value="1"/>
</dbReference>
<dbReference type="InterPro" id="IPR001138">
    <property type="entry name" value="Zn2Cys6_DnaBD"/>
</dbReference>